<dbReference type="AlphaFoldDB" id="A0A3N2BYA0"/>
<proteinExistence type="predicted"/>
<keyword evidence="1" id="KW-0472">Membrane</keyword>
<evidence type="ECO:0000313" key="3">
    <source>
        <dbReference type="Proteomes" id="UP000266915"/>
    </source>
</evidence>
<accession>A0A3N2BYA0</accession>
<dbReference type="Proteomes" id="UP000266915">
    <property type="component" value="Unassembled WGS sequence"/>
</dbReference>
<evidence type="ECO:0000256" key="1">
    <source>
        <dbReference type="SAM" id="Phobius"/>
    </source>
</evidence>
<organism evidence="2 3">
    <name type="scientific">Plantibacter flavus</name>
    <dbReference type="NCBI Taxonomy" id="150123"/>
    <lineage>
        <taxon>Bacteria</taxon>
        <taxon>Bacillati</taxon>
        <taxon>Actinomycetota</taxon>
        <taxon>Actinomycetes</taxon>
        <taxon>Micrococcales</taxon>
        <taxon>Microbacteriaceae</taxon>
        <taxon>Plantibacter</taxon>
    </lineage>
</organism>
<dbReference type="EMBL" id="RKHL01000001">
    <property type="protein sequence ID" value="ROR80054.1"/>
    <property type="molecule type" value="Genomic_DNA"/>
</dbReference>
<protein>
    <submittedName>
        <fullName evidence="2">Uncharacterized protein</fullName>
    </submittedName>
</protein>
<comment type="caution">
    <text evidence="2">The sequence shown here is derived from an EMBL/GenBank/DDBJ whole genome shotgun (WGS) entry which is preliminary data.</text>
</comment>
<evidence type="ECO:0000313" key="2">
    <source>
        <dbReference type="EMBL" id="ROR80054.1"/>
    </source>
</evidence>
<feature type="transmembrane region" description="Helical" evidence="1">
    <location>
        <begin position="125"/>
        <end position="147"/>
    </location>
</feature>
<sequence length="305" mass="33239">MSQPVPEGEHVSRPLVEQCGSASTLGAVSIPRNDSGPVRGWLGPDWEASVDPRRLDELRWSIEQEISTFRGFRRRLKTEAEYSILGLVLGIPFLIPQIFGLVDAFTAASAPGIGVLGEWFSRPAVAGWVTAGVLLIAISLVSIQVRLRREFGIFRKDGWVALQAPTGLAEWGGEGSPTITYDQRLVGGRGEARARDLQKPFMLISGPRMPTWVFAGALRTVRAATVARAFDIHRLAVLKQQIGVLRSIPATTVFPHAEGCVFGAQDEGWLTVALPRPVKAGQRIRLARVKLTRAELESVTVGHLV</sequence>
<keyword evidence="1" id="KW-1133">Transmembrane helix</keyword>
<keyword evidence="3" id="KW-1185">Reference proteome</keyword>
<keyword evidence="1" id="KW-0812">Transmembrane</keyword>
<name>A0A3N2BYA0_9MICO</name>
<reference evidence="2 3" key="1">
    <citation type="submission" date="2018-11" db="EMBL/GenBank/DDBJ databases">
        <title>Sequencing the genomes of 1000 actinobacteria strains.</title>
        <authorList>
            <person name="Klenk H.-P."/>
        </authorList>
    </citation>
    <scope>NUCLEOTIDE SEQUENCE [LARGE SCALE GENOMIC DNA]</scope>
    <source>
        <strain evidence="2 3">DSM 14012</strain>
    </source>
</reference>
<feature type="transmembrane region" description="Helical" evidence="1">
    <location>
        <begin position="82"/>
        <end position="105"/>
    </location>
</feature>
<gene>
    <name evidence="2" type="ORF">EDD42_0087</name>
</gene>